<dbReference type="CDD" id="cd04301">
    <property type="entry name" value="NAT_SF"/>
    <property type="match status" value="1"/>
</dbReference>
<reference evidence="2 3" key="1">
    <citation type="journal article" date="2014" name="Genome Announc.">
        <title>Draft genome sequences of the altered schaedler flora, a defined bacterial community from gnotobiotic mice.</title>
        <authorList>
            <person name="Wannemuehler M.J."/>
            <person name="Overstreet A.M."/>
            <person name="Ward D.V."/>
            <person name="Phillips G.J."/>
        </authorList>
    </citation>
    <scope>NUCLEOTIDE SEQUENCE [LARGE SCALE GENOMIC DNA]</scope>
    <source>
        <strain evidence="2 3">ASF492</strain>
    </source>
</reference>
<evidence type="ECO:0000313" key="2">
    <source>
        <dbReference type="EMBL" id="EMZ16635.1"/>
    </source>
</evidence>
<dbReference type="PROSITE" id="PS51186">
    <property type="entry name" value="GNAT"/>
    <property type="match status" value="1"/>
</dbReference>
<sequence length="159" mass="18070">MEYVTATSDMASEIYNVLHTTIKAVYAKYYPKEVVDFFCQHHSKEHILDGIASGNMGVLFENGAIVGTGCFDNNHITGLYVLPTYQKQGFGSYIMDCLEMEISEKFDVAVLDASLPAVFLYEHRGYKTVGHGIYELENDVKLVYEVMEKKLKISWCQRT</sequence>
<dbReference type="Gene3D" id="3.40.630.30">
    <property type="match status" value="1"/>
</dbReference>
<dbReference type="AlphaFoldDB" id="N1ZS42"/>
<proteinExistence type="predicted"/>
<comment type="caution">
    <text evidence="2">The sequence shown here is derived from an EMBL/GenBank/DDBJ whole genome shotgun (WGS) entry which is preliminary data.</text>
</comment>
<dbReference type="PATRIC" id="fig|1235802.3.peg.6532"/>
<dbReference type="HOGENOM" id="CLU_087351_4_2_9"/>
<evidence type="ECO:0000259" key="1">
    <source>
        <dbReference type="PROSITE" id="PS51186"/>
    </source>
</evidence>
<dbReference type="Proteomes" id="UP000012589">
    <property type="component" value="Unassembled WGS sequence"/>
</dbReference>
<organism evidence="2 3">
    <name type="scientific">Eubacterium plexicaudatum ASF492</name>
    <dbReference type="NCBI Taxonomy" id="1235802"/>
    <lineage>
        <taxon>Bacteria</taxon>
        <taxon>Bacillati</taxon>
        <taxon>Bacillota</taxon>
        <taxon>Clostridia</taxon>
        <taxon>Eubacteriales</taxon>
        <taxon>Eubacteriaceae</taxon>
        <taxon>Eubacterium</taxon>
    </lineage>
</organism>
<gene>
    <name evidence="2" type="ORF">C823_06172</name>
</gene>
<name>N1ZS42_9FIRM</name>
<accession>N1ZS42</accession>
<keyword evidence="3" id="KW-1185">Reference proteome</keyword>
<protein>
    <recommendedName>
        <fullName evidence="1">N-acetyltransferase domain-containing protein</fullName>
    </recommendedName>
</protein>
<dbReference type="SUPFAM" id="SSF55729">
    <property type="entry name" value="Acyl-CoA N-acyltransferases (Nat)"/>
    <property type="match status" value="1"/>
</dbReference>
<dbReference type="STRING" id="1235802.C823_06172"/>
<evidence type="ECO:0000313" key="3">
    <source>
        <dbReference type="Proteomes" id="UP000012589"/>
    </source>
</evidence>
<feature type="domain" description="N-acetyltransferase" evidence="1">
    <location>
        <begin position="1"/>
        <end position="152"/>
    </location>
</feature>
<dbReference type="OrthoDB" id="119498at2"/>
<dbReference type="Pfam" id="PF13673">
    <property type="entry name" value="Acetyltransf_10"/>
    <property type="match status" value="1"/>
</dbReference>
<dbReference type="EMBL" id="AQFT01000230">
    <property type="protein sequence ID" value="EMZ16635.1"/>
    <property type="molecule type" value="Genomic_DNA"/>
</dbReference>
<dbReference type="GO" id="GO:0016747">
    <property type="term" value="F:acyltransferase activity, transferring groups other than amino-acyl groups"/>
    <property type="evidence" value="ECO:0007669"/>
    <property type="project" value="InterPro"/>
</dbReference>
<dbReference type="eggNOG" id="COG0456">
    <property type="taxonomic scope" value="Bacteria"/>
</dbReference>
<dbReference type="InterPro" id="IPR000182">
    <property type="entry name" value="GNAT_dom"/>
</dbReference>
<dbReference type="InterPro" id="IPR016181">
    <property type="entry name" value="Acyl_CoA_acyltransferase"/>
</dbReference>